<dbReference type="VEuPathDB" id="PlasmoDB:PmUG01_06015000"/>
<sequence length="341" mass="40173">MSESEGTKEKRGSSSRKIDELYIQNEIDKLNVDELIQPEQNNALKKVIKTDRKIVMNLDNKISKLQKSCQYGKQVSKIINFKAEGLSTISLKEKLKLILDTFNENFNEHFPSYDEMYNYSNYKEGGKQYDNNDKDKKKILSFAKISHYFSVKTFSFCTINYDTIPLNLFFTNSNTFNIEIKEKKVYSRTKQLHSGYKKLKEYTCDNNEPEIKLETYEQSMKLKHKLSELEKINKNINFLHFIIDCDPMNGFNETTFRLFLITLLVSKGHVEFYKDDNNILCIKSLQQHVEQEDSDDNFIIHGPNKQIIKKKKKKKNQTLLTSWSYHKWEKLAKRVKGEIGT</sequence>
<dbReference type="Proteomes" id="UP000219799">
    <property type="component" value="Chromosome 6"/>
</dbReference>
<name>A0A1C3KAX8_PLAMA</name>
<protein>
    <submittedName>
        <fullName evidence="1">Uncharacterized protein</fullName>
    </submittedName>
</protein>
<evidence type="ECO:0000313" key="2">
    <source>
        <dbReference type="Proteomes" id="UP000219799"/>
    </source>
</evidence>
<reference evidence="1 2" key="1">
    <citation type="submission" date="2016-06" db="EMBL/GenBank/DDBJ databases">
        <authorList>
            <consortium name="Pathogen Informatics"/>
        </authorList>
    </citation>
    <scope>NUCLEOTIDE SEQUENCE [LARGE SCALE GENOMIC DNA]</scope>
    <source>
        <strain evidence="1">PmlGA01</strain>
    </source>
</reference>
<proteinExistence type="predicted"/>
<organism evidence="1 2">
    <name type="scientific">Plasmodium malariae</name>
    <dbReference type="NCBI Taxonomy" id="5858"/>
    <lineage>
        <taxon>Eukaryota</taxon>
        <taxon>Sar</taxon>
        <taxon>Alveolata</taxon>
        <taxon>Apicomplexa</taxon>
        <taxon>Aconoidasida</taxon>
        <taxon>Haemosporida</taxon>
        <taxon>Plasmodiidae</taxon>
        <taxon>Plasmodium</taxon>
        <taxon>Plasmodium (Plasmodium)</taxon>
    </lineage>
</organism>
<evidence type="ECO:0000313" key="1">
    <source>
        <dbReference type="EMBL" id="SBT70716.1"/>
    </source>
</evidence>
<accession>A0A1C3KAX8</accession>
<dbReference type="AlphaFoldDB" id="A0A1C3KAX8"/>
<gene>
    <name evidence="1" type="primary">PmlGA01_060008900</name>
    <name evidence="1" type="ORF">PMLGA01_060008900</name>
</gene>
<dbReference type="EMBL" id="LT594494">
    <property type="protein sequence ID" value="SBT70716.1"/>
    <property type="molecule type" value="Genomic_DNA"/>
</dbReference>